<keyword evidence="1" id="KW-0812">Transmembrane</keyword>
<organism evidence="2 3">
    <name type="scientific">Aerococcus kribbianus</name>
    <dbReference type="NCBI Taxonomy" id="2999064"/>
    <lineage>
        <taxon>Bacteria</taxon>
        <taxon>Bacillati</taxon>
        <taxon>Bacillota</taxon>
        <taxon>Bacilli</taxon>
        <taxon>Lactobacillales</taxon>
        <taxon>Aerococcaceae</taxon>
        <taxon>Aerococcus</taxon>
    </lineage>
</organism>
<keyword evidence="1" id="KW-0472">Membrane</keyword>
<feature type="transmembrane region" description="Helical" evidence="1">
    <location>
        <begin position="102"/>
        <end position="123"/>
    </location>
</feature>
<dbReference type="RefSeq" id="WP_268752495.1">
    <property type="nucleotide sequence ID" value="NZ_JAPRFQ010000003.1"/>
</dbReference>
<keyword evidence="1" id="KW-1133">Transmembrane helix</keyword>
<feature type="transmembrane region" description="Helical" evidence="1">
    <location>
        <begin position="6"/>
        <end position="28"/>
    </location>
</feature>
<feature type="transmembrane region" description="Helical" evidence="1">
    <location>
        <begin position="70"/>
        <end position="90"/>
    </location>
</feature>
<dbReference type="Proteomes" id="UP001146670">
    <property type="component" value="Unassembled WGS sequence"/>
</dbReference>
<dbReference type="PIRSF" id="PIRSF031501">
    <property type="entry name" value="QueT"/>
    <property type="match status" value="1"/>
</dbReference>
<gene>
    <name evidence="2" type="ORF">OW157_06260</name>
</gene>
<sequence length="164" mass="18770">MNSKKIVNLAVVSAIYVVLTMPFASFGFGAIQFRLAEGLNHLGAFHKDYKWGVILGVFLTNLLFSTDLGVVDLIFGTFHTAVSFFIAEFLMRRIVDPKKRMAVITLVFSVMMFIIGLELYFVLDLPFWFNYFTLFLSELLILAVTAPVMLLLNQRVNFRKLLER</sequence>
<dbReference type="Pfam" id="PF06177">
    <property type="entry name" value="QueT"/>
    <property type="match status" value="1"/>
</dbReference>
<dbReference type="AlphaFoldDB" id="A0A9X3JDU7"/>
<name>A0A9X3JDU7_9LACT</name>
<feature type="transmembrane region" description="Helical" evidence="1">
    <location>
        <begin position="129"/>
        <end position="152"/>
    </location>
</feature>
<reference evidence="2" key="1">
    <citation type="submission" date="2022-12" db="EMBL/GenBank/DDBJ databases">
        <title>Description and comparative metabolic analysis of Aerococcus sp. nov., isolated from the feces of a pig.</title>
        <authorList>
            <person name="Chang Y.-H."/>
        </authorList>
    </citation>
    <scope>NUCLEOTIDE SEQUENCE</scope>
    <source>
        <strain evidence="2">YH-aer222</strain>
    </source>
</reference>
<accession>A0A9X3JDU7</accession>
<dbReference type="PANTHER" id="PTHR40044:SF1">
    <property type="entry name" value="INTEGRAL MEMBRANE PROTEIN"/>
    <property type="match status" value="1"/>
</dbReference>
<dbReference type="InterPro" id="IPR010387">
    <property type="entry name" value="QueT"/>
</dbReference>
<evidence type="ECO:0000313" key="2">
    <source>
        <dbReference type="EMBL" id="MCZ0726163.1"/>
    </source>
</evidence>
<evidence type="ECO:0000256" key="1">
    <source>
        <dbReference type="SAM" id="Phobius"/>
    </source>
</evidence>
<keyword evidence="3" id="KW-1185">Reference proteome</keyword>
<comment type="caution">
    <text evidence="2">The sequence shown here is derived from an EMBL/GenBank/DDBJ whole genome shotgun (WGS) entry which is preliminary data.</text>
</comment>
<proteinExistence type="predicted"/>
<dbReference type="PANTHER" id="PTHR40044">
    <property type="entry name" value="INTEGRAL MEMBRANE PROTEIN-RELATED"/>
    <property type="match status" value="1"/>
</dbReference>
<dbReference type="Gene3D" id="1.10.1760.20">
    <property type="match status" value="1"/>
</dbReference>
<protein>
    <submittedName>
        <fullName evidence="2">QueT transporter family protein</fullName>
    </submittedName>
</protein>
<evidence type="ECO:0000313" key="3">
    <source>
        <dbReference type="Proteomes" id="UP001146670"/>
    </source>
</evidence>
<dbReference type="EMBL" id="JAPRFR010000003">
    <property type="protein sequence ID" value="MCZ0726163.1"/>
    <property type="molecule type" value="Genomic_DNA"/>
</dbReference>